<dbReference type="Proteomes" id="UP001594351">
    <property type="component" value="Unassembled WGS sequence"/>
</dbReference>
<organism evidence="2 3">
    <name type="scientific">candidate division CSSED10-310 bacterium</name>
    <dbReference type="NCBI Taxonomy" id="2855610"/>
    <lineage>
        <taxon>Bacteria</taxon>
        <taxon>Bacteria division CSSED10-310</taxon>
    </lineage>
</organism>
<dbReference type="InterPro" id="IPR036390">
    <property type="entry name" value="WH_DNA-bd_sf"/>
</dbReference>
<protein>
    <submittedName>
        <fullName evidence="2">PadR family transcriptional regulator</fullName>
    </submittedName>
</protein>
<dbReference type="InterPro" id="IPR005149">
    <property type="entry name" value="Tscrpt_reg_PadR_N"/>
</dbReference>
<dbReference type="Gene3D" id="1.10.10.10">
    <property type="entry name" value="Winged helix-like DNA-binding domain superfamily/Winged helix DNA-binding domain"/>
    <property type="match status" value="1"/>
</dbReference>
<dbReference type="SUPFAM" id="SSF46785">
    <property type="entry name" value="Winged helix' DNA-binding domain"/>
    <property type="match status" value="1"/>
</dbReference>
<evidence type="ECO:0000313" key="3">
    <source>
        <dbReference type="Proteomes" id="UP001594351"/>
    </source>
</evidence>
<dbReference type="PANTHER" id="PTHR33169:SF27">
    <property type="entry name" value="TRANSCRIPTIONAL REGULATOR PADR FAMILY PROTEIN"/>
    <property type="match status" value="1"/>
</dbReference>
<dbReference type="Pfam" id="PF03551">
    <property type="entry name" value="PadR"/>
    <property type="match status" value="1"/>
</dbReference>
<dbReference type="InterPro" id="IPR052509">
    <property type="entry name" value="Metal_resp_DNA-bind_regulator"/>
</dbReference>
<sequence length="183" mass="21797">MNDLLMSEAALLGLLTEETMHPYQIEKVVRERCMREWTELSQAAIYKLLNRMEKAGLVKKDRTVTKENRIRNTYSITKAGRAALKQKVEVVLSEPEHIRWRLDVAIYYSNSLTPKKRNDCLRTYRQNLEKRINYFKETYDYMDSIECSEHRKEIALRPVYLLEAEVKWVDAVLKKWRKEGEHG</sequence>
<reference evidence="2 3" key="1">
    <citation type="submission" date="2024-09" db="EMBL/GenBank/DDBJ databases">
        <title>Laminarin stimulates single cell rates of sulfate reduction while oxygen inhibits transcriptomic activity in coastal marine sediment.</title>
        <authorList>
            <person name="Lindsay M."/>
            <person name="Orcutt B."/>
            <person name="Emerson D."/>
            <person name="Stepanauskas R."/>
            <person name="D'Angelo T."/>
        </authorList>
    </citation>
    <scope>NUCLEOTIDE SEQUENCE [LARGE SCALE GENOMIC DNA]</scope>
    <source>
        <strain evidence="2">SAG AM-311-K15</strain>
    </source>
</reference>
<dbReference type="InterPro" id="IPR036388">
    <property type="entry name" value="WH-like_DNA-bd_sf"/>
</dbReference>
<evidence type="ECO:0000259" key="1">
    <source>
        <dbReference type="Pfam" id="PF03551"/>
    </source>
</evidence>
<name>A0ABV6YTP8_UNCC1</name>
<proteinExistence type="predicted"/>
<evidence type="ECO:0000313" key="2">
    <source>
        <dbReference type="EMBL" id="MFC1849582.1"/>
    </source>
</evidence>
<comment type="caution">
    <text evidence="2">The sequence shown here is derived from an EMBL/GenBank/DDBJ whole genome shotgun (WGS) entry which is preliminary data.</text>
</comment>
<dbReference type="EMBL" id="JBHPBY010000047">
    <property type="protein sequence ID" value="MFC1849582.1"/>
    <property type="molecule type" value="Genomic_DNA"/>
</dbReference>
<feature type="domain" description="Transcription regulator PadR N-terminal" evidence="1">
    <location>
        <begin position="11"/>
        <end position="86"/>
    </location>
</feature>
<keyword evidence="3" id="KW-1185">Reference proteome</keyword>
<gene>
    <name evidence="2" type="ORF">ACFL27_05170</name>
</gene>
<accession>A0ABV6YTP8</accession>
<dbReference type="PANTHER" id="PTHR33169">
    <property type="entry name" value="PADR-FAMILY TRANSCRIPTIONAL REGULATOR"/>
    <property type="match status" value="1"/>
</dbReference>